<evidence type="ECO:0000256" key="1">
    <source>
        <dbReference type="ARBA" id="ARBA00006534"/>
    </source>
</evidence>
<evidence type="ECO:0000256" key="2">
    <source>
        <dbReference type="ARBA" id="ARBA00022670"/>
    </source>
</evidence>
<dbReference type="GO" id="GO:0008236">
    <property type="term" value="F:serine-type peptidase activity"/>
    <property type="evidence" value="ECO:0007669"/>
    <property type="project" value="UniProtKB-KW"/>
</dbReference>
<dbReference type="Pfam" id="PF03575">
    <property type="entry name" value="Peptidase_S51"/>
    <property type="match status" value="1"/>
</dbReference>
<organism evidence="5 6">
    <name type="scientific">Pontibacter cellulosilyticus</name>
    <dbReference type="NCBI Taxonomy" id="1720253"/>
    <lineage>
        <taxon>Bacteria</taxon>
        <taxon>Pseudomonadati</taxon>
        <taxon>Bacteroidota</taxon>
        <taxon>Cytophagia</taxon>
        <taxon>Cytophagales</taxon>
        <taxon>Hymenobacteraceae</taxon>
        <taxon>Pontibacter</taxon>
    </lineage>
</organism>
<protein>
    <submittedName>
        <fullName evidence="5">Type 1 glutamine amidotransferase-like domain-containing protein</fullName>
    </submittedName>
</protein>
<evidence type="ECO:0000313" key="6">
    <source>
        <dbReference type="Proteomes" id="UP000603640"/>
    </source>
</evidence>
<dbReference type="GO" id="GO:0006508">
    <property type="term" value="P:proteolysis"/>
    <property type="evidence" value="ECO:0007669"/>
    <property type="project" value="UniProtKB-KW"/>
</dbReference>
<dbReference type="PANTHER" id="PTHR36175">
    <property type="entry name" value="CYANOPHYCINASE"/>
    <property type="match status" value="1"/>
</dbReference>
<reference evidence="5" key="1">
    <citation type="submission" date="2020-08" db="EMBL/GenBank/DDBJ databases">
        <title>Pontibacter sp. SD6 16S ribosomal RNA gene Genome sequencing and assembly.</title>
        <authorList>
            <person name="Kang M."/>
        </authorList>
    </citation>
    <scope>NUCLEOTIDE SEQUENCE</scope>
    <source>
        <strain evidence="5">SD6</strain>
    </source>
</reference>
<dbReference type="RefSeq" id="WP_187065848.1">
    <property type="nucleotide sequence ID" value="NZ_JACRVF010000001.1"/>
</dbReference>
<dbReference type="Gene3D" id="3.40.50.880">
    <property type="match status" value="1"/>
</dbReference>
<dbReference type="InterPro" id="IPR005320">
    <property type="entry name" value="Peptidase_S51"/>
</dbReference>
<accession>A0A923SM64</accession>
<name>A0A923SM64_9BACT</name>
<sequence length="167" mass="18578">MVPKGKIVAIGGNEDKGSYPLPLTEDRSQRILFFEQGILKRIHDELYGIGTRIEVIMTATSIPEELYQAYLQGFMMLGCDNVGHLALADREQADSPATLQRLRKADAVMFTGGDQLRITAAFRDTAALQLLKQRYLHEDKFLVAGTSAGAMGLCQVLRSLIKNYHHI</sequence>
<comment type="similarity">
    <text evidence="1">Belongs to the peptidase S51 family.</text>
</comment>
<evidence type="ECO:0000313" key="5">
    <source>
        <dbReference type="EMBL" id="MBC5991870.1"/>
    </source>
</evidence>
<dbReference type="SUPFAM" id="SSF52317">
    <property type="entry name" value="Class I glutamine amidotransferase-like"/>
    <property type="match status" value="1"/>
</dbReference>
<keyword evidence="3" id="KW-0378">Hydrolase</keyword>
<evidence type="ECO:0000256" key="4">
    <source>
        <dbReference type="ARBA" id="ARBA00022825"/>
    </source>
</evidence>
<dbReference type="PANTHER" id="PTHR36175:SF1">
    <property type="entry name" value="CYANOPHYCINASE"/>
    <property type="match status" value="1"/>
</dbReference>
<dbReference type="AlphaFoldDB" id="A0A923SM64"/>
<dbReference type="EMBL" id="JACRVF010000001">
    <property type="protein sequence ID" value="MBC5991870.1"/>
    <property type="molecule type" value="Genomic_DNA"/>
</dbReference>
<dbReference type="InterPro" id="IPR029062">
    <property type="entry name" value="Class_I_gatase-like"/>
</dbReference>
<keyword evidence="4" id="KW-0720">Serine protease</keyword>
<dbReference type="Proteomes" id="UP000603640">
    <property type="component" value="Unassembled WGS sequence"/>
</dbReference>
<comment type="caution">
    <text evidence="5">The sequence shown here is derived from an EMBL/GenBank/DDBJ whole genome shotgun (WGS) entry which is preliminary data.</text>
</comment>
<keyword evidence="2" id="KW-0645">Protease</keyword>
<keyword evidence="6" id="KW-1185">Reference proteome</keyword>
<gene>
    <name evidence="5" type="ORF">H8S84_03365</name>
</gene>
<keyword evidence="5" id="KW-0315">Glutamine amidotransferase</keyword>
<proteinExistence type="inferred from homology"/>
<evidence type="ECO:0000256" key="3">
    <source>
        <dbReference type="ARBA" id="ARBA00022801"/>
    </source>
</evidence>